<comment type="caution">
    <text evidence="1">The sequence shown here is derived from an EMBL/GenBank/DDBJ whole genome shotgun (WGS) entry which is preliminary data.</text>
</comment>
<dbReference type="EMBL" id="JARTCD010000030">
    <property type="protein sequence ID" value="KAJ8657638.1"/>
    <property type="molecule type" value="Genomic_DNA"/>
</dbReference>
<reference evidence="1 2" key="1">
    <citation type="submission" date="2023-03" db="EMBL/GenBank/DDBJ databases">
        <title>Genome sequence of Lichtheimia ornata CBS 291.66.</title>
        <authorList>
            <person name="Mohabir J.T."/>
            <person name="Shea T.P."/>
            <person name="Kurbessoian T."/>
            <person name="Berby B."/>
            <person name="Fontaine J."/>
            <person name="Livny J."/>
            <person name="Gnirke A."/>
            <person name="Stajich J.E."/>
            <person name="Cuomo C.A."/>
        </authorList>
    </citation>
    <scope>NUCLEOTIDE SEQUENCE [LARGE SCALE GENOMIC DNA]</scope>
    <source>
        <strain evidence="1">CBS 291.66</strain>
    </source>
</reference>
<accession>A0AAD7XYH0</accession>
<dbReference type="GeneID" id="83214114"/>
<gene>
    <name evidence="1" type="ORF">O0I10_006704</name>
</gene>
<protein>
    <submittedName>
        <fullName evidence="1">Uncharacterized protein</fullName>
    </submittedName>
</protein>
<proteinExistence type="predicted"/>
<dbReference type="RefSeq" id="XP_058342551.1">
    <property type="nucleotide sequence ID" value="XM_058486729.1"/>
</dbReference>
<dbReference type="AlphaFoldDB" id="A0AAD7XYH0"/>
<evidence type="ECO:0000313" key="1">
    <source>
        <dbReference type="EMBL" id="KAJ8657638.1"/>
    </source>
</evidence>
<dbReference type="Proteomes" id="UP001234581">
    <property type="component" value="Unassembled WGS sequence"/>
</dbReference>
<name>A0AAD7XYH0_9FUNG</name>
<sequence>MLEMLRVNKAASFPLFQQRRLLRPVDIPRLPSANRIGLSQHSSPWLRVISFGGSSLTSASTPKTNADNGGPLIVLKALRAELGHPLQLHKYPTRAWDTNLLPTNEGVLMQMILQSSRVVSLGTLSDGAIVERIVLSTGIRGDQVMDGWVMILRADDDKIAHGQQQQPRSILATTHCRHSSFAMRQQNWPRPTFVSLVTCHLLVVHCLHVPVLASSLLHHVKQLGRLAMTLPVKNDINSLPVLEIVVLFLFSLSSPKVRNKAMGYECTATNQRLLFKLA</sequence>
<evidence type="ECO:0000313" key="2">
    <source>
        <dbReference type="Proteomes" id="UP001234581"/>
    </source>
</evidence>
<organism evidence="1 2">
    <name type="scientific">Lichtheimia ornata</name>
    <dbReference type="NCBI Taxonomy" id="688661"/>
    <lineage>
        <taxon>Eukaryota</taxon>
        <taxon>Fungi</taxon>
        <taxon>Fungi incertae sedis</taxon>
        <taxon>Mucoromycota</taxon>
        <taxon>Mucoromycotina</taxon>
        <taxon>Mucoromycetes</taxon>
        <taxon>Mucorales</taxon>
        <taxon>Lichtheimiaceae</taxon>
        <taxon>Lichtheimia</taxon>
    </lineage>
</organism>
<keyword evidence="2" id="KW-1185">Reference proteome</keyword>